<evidence type="ECO:0000256" key="6">
    <source>
        <dbReference type="ARBA" id="ARBA00023002"/>
    </source>
</evidence>
<dbReference type="GO" id="GO:0050661">
    <property type="term" value="F:NADP binding"/>
    <property type="evidence" value="ECO:0007669"/>
    <property type="project" value="UniProtKB-UniRule"/>
</dbReference>
<dbReference type="SUPFAM" id="SSF55347">
    <property type="entry name" value="Glyceraldehyde-3-phosphate dehydrogenase-like, C-terminal domain"/>
    <property type="match status" value="1"/>
</dbReference>
<evidence type="ECO:0000259" key="12">
    <source>
        <dbReference type="Pfam" id="PF05173"/>
    </source>
</evidence>
<dbReference type="Pfam" id="PF01113">
    <property type="entry name" value="DapB_N"/>
    <property type="match status" value="1"/>
</dbReference>
<comment type="caution">
    <text evidence="9">Was originally thought to be a dihydrodipicolinate reductase (DHDPR), catalyzing the conversion of dihydrodipicolinate to tetrahydrodipicolinate. However, it was shown in E.coli that the substrate of the enzymatic reaction is not dihydrodipicolinate (DHDP) but in fact (2S,4S)-4-hydroxy-2,3,4,5-tetrahydrodipicolinic acid (HTPA), the product released by the DapA-catalyzed reaction.</text>
</comment>
<dbReference type="Proteomes" id="UP001144256">
    <property type="component" value="Unassembled WGS sequence"/>
</dbReference>
<dbReference type="AlphaFoldDB" id="A0A9W5Y8A2"/>
<evidence type="ECO:0000313" key="13">
    <source>
        <dbReference type="EMBL" id="GKX27831.1"/>
    </source>
</evidence>
<dbReference type="Gene3D" id="3.40.50.720">
    <property type="entry name" value="NAD(P)-binding Rossmann-like Domain"/>
    <property type="match status" value="1"/>
</dbReference>
<dbReference type="GO" id="GO:0008839">
    <property type="term" value="F:4-hydroxy-tetrahydrodipicolinate reductase"/>
    <property type="evidence" value="ECO:0007669"/>
    <property type="project" value="UniProtKB-UniRule"/>
</dbReference>
<dbReference type="CDD" id="cd02274">
    <property type="entry name" value="DHDPR_N"/>
    <property type="match status" value="1"/>
</dbReference>
<comment type="catalytic activity">
    <reaction evidence="9">
        <text>(S)-2,3,4,5-tetrahydrodipicolinate + NADP(+) + H2O = (2S,4S)-4-hydroxy-2,3,4,5-tetrahydrodipicolinate + NADPH + H(+)</text>
        <dbReference type="Rhea" id="RHEA:35331"/>
        <dbReference type="ChEBI" id="CHEBI:15377"/>
        <dbReference type="ChEBI" id="CHEBI:15378"/>
        <dbReference type="ChEBI" id="CHEBI:16845"/>
        <dbReference type="ChEBI" id="CHEBI:57783"/>
        <dbReference type="ChEBI" id="CHEBI:58349"/>
        <dbReference type="ChEBI" id="CHEBI:67139"/>
        <dbReference type="EC" id="1.17.1.8"/>
    </reaction>
</comment>
<evidence type="ECO:0000256" key="3">
    <source>
        <dbReference type="ARBA" id="ARBA00022605"/>
    </source>
</evidence>
<dbReference type="GO" id="GO:0005829">
    <property type="term" value="C:cytosol"/>
    <property type="evidence" value="ECO:0007669"/>
    <property type="project" value="TreeGrafter"/>
</dbReference>
<dbReference type="HAMAP" id="MF_00102">
    <property type="entry name" value="DapB"/>
    <property type="match status" value="1"/>
</dbReference>
<dbReference type="InterPro" id="IPR022663">
    <property type="entry name" value="DapB_C"/>
</dbReference>
<organism evidence="13 14">
    <name type="scientific">Vallitalea longa</name>
    <dbReference type="NCBI Taxonomy" id="2936439"/>
    <lineage>
        <taxon>Bacteria</taxon>
        <taxon>Bacillati</taxon>
        <taxon>Bacillota</taxon>
        <taxon>Clostridia</taxon>
        <taxon>Lachnospirales</taxon>
        <taxon>Vallitaleaceae</taxon>
        <taxon>Vallitalea</taxon>
    </lineage>
</organism>
<keyword evidence="3 9" id="KW-0028">Amino-acid biosynthesis</keyword>
<keyword evidence="14" id="KW-1185">Reference proteome</keyword>
<feature type="binding site" evidence="9">
    <location>
        <begin position="8"/>
        <end position="13"/>
    </location>
    <ligand>
        <name>NAD(+)</name>
        <dbReference type="ChEBI" id="CHEBI:57540"/>
    </ligand>
</feature>
<evidence type="ECO:0000256" key="8">
    <source>
        <dbReference type="ARBA" id="ARBA00023154"/>
    </source>
</evidence>
<dbReference type="PANTHER" id="PTHR20836">
    <property type="entry name" value="DIHYDRODIPICOLINATE REDUCTASE"/>
    <property type="match status" value="1"/>
</dbReference>
<protein>
    <recommendedName>
        <fullName evidence="9 10">4-hydroxy-tetrahydrodipicolinate reductase</fullName>
        <shortName evidence="9">HTPA reductase</shortName>
        <ecNumber evidence="9 10">1.17.1.8</ecNumber>
    </recommendedName>
</protein>
<dbReference type="GO" id="GO:0019877">
    <property type="term" value="P:diaminopimelate biosynthetic process"/>
    <property type="evidence" value="ECO:0007669"/>
    <property type="project" value="UniProtKB-UniRule"/>
</dbReference>
<feature type="binding site" evidence="9">
    <location>
        <position position="34"/>
    </location>
    <ligand>
        <name>NAD(+)</name>
        <dbReference type="ChEBI" id="CHEBI:57540"/>
    </ligand>
</feature>
<dbReference type="InterPro" id="IPR000846">
    <property type="entry name" value="DapB_N"/>
</dbReference>
<keyword evidence="8 9" id="KW-0457">Lysine biosynthesis</keyword>
<name>A0A9W5Y8A2_9FIRM</name>
<feature type="active site" description="Proton donor" evidence="9">
    <location>
        <position position="147"/>
    </location>
</feature>
<evidence type="ECO:0000256" key="7">
    <source>
        <dbReference type="ARBA" id="ARBA00023027"/>
    </source>
</evidence>
<evidence type="ECO:0000256" key="2">
    <source>
        <dbReference type="ARBA" id="ARBA00022490"/>
    </source>
</evidence>
<feature type="binding site" evidence="9">
    <location>
        <begin position="109"/>
        <end position="112"/>
    </location>
    <ligand>
        <name>NAD(+)</name>
        <dbReference type="ChEBI" id="CHEBI:57540"/>
    </ligand>
</feature>
<keyword evidence="5 9" id="KW-0220">Diaminopimelate biosynthesis</keyword>
<gene>
    <name evidence="9 13" type="primary">dapB</name>
    <name evidence="13" type="ORF">SH1V18_03110</name>
</gene>
<comment type="similarity">
    <text evidence="1 9">Belongs to the DapB family.</text>
</comment>
<keyword evidence="4 9" id="KW-0521">NADP</keyword>
<dbReference type="InterPro" id="IPR022664">
    <property type="entry name" value="DapB_N_CS"/>
</dbReference>
<proteinExistence type="inferred from homology"/>
<evidence type="ECO:0000256" key="9">
    <source>
        <dbReference type="HAMAP-Rule" id="MF_00102"/>
    </source>
</evidence>
<evidence type="ECO:0000256" key="10">
    <source>
        <dbReference type="NCBIfam" id="TIGR00036"/>
    </source>
</evidence>
<feature type="domain" description="Dihydrodipicolinate reductase N-terminal" evidence="11">
    <location>
        <begin position="3"/>
        <end position="112"/>
    </location>
</feature>
<feature type="active site" description="Proton donor/acceptor" evidence="9">
    <location>
        <position position="143"/>
    </location>
</feature>
<keyword evidence="7 9" id="KW-0520">NAD</keyword>
<keyword evidence="6 9" id="KW-0560">Oxidoreductase</keyword>
<sequence length="253" mass="27393">MTRIIMHGCNGKMGQVISRIVEDDKDAVIVAGIDVNDNIANPYPVFTDMNSIDVEGDVIIDFSTAKAVPSLIDYAKSKKLPVVLCTTGLNDEQLNIVNEASKEIAILLSANMSLGVNLLLNLVKKAAKTLTAANFDIEIIEKHHNQKIDAPSGTALAFADSINESLNNEYSYTYDRTIVKAKRDSKEIGIHSVRGGTIVGEHSIIFAGKDEVVELNHNALSKDIFGVGAVNAAKFLSQKSKGMYDMQNVIEGN</sequence>
<dbReference type="EMBL" id="BRLB01000001">
    <property type="protein sequence ID" value="GKX27831.1"/>
    <property type="molecule type" value="Genomic_DNA"/>
</dbReference>
<feature type="binding site" evidence="9">
    <location>
        <begin position="85"/>
        <end position="87"/>
    </location>
    <ligand>
        <name>NAD(+)</name>
        <dbReference type="ChEBI" id="CHEBI:57540"/>
    </ligand>
</feature>
<dbReference type="GO" id="GO:0009089">
    <property type="term" value="P:lysine biosynthetic process via diaminopimelate"/>
    <property type="evidence" value="ECO:0007669"/>
    <property type="project" value="UniProtKB-UniRule"/>
</dbReference>
<dbReference type="EC" id="1.17.1.8" evidence="9 10"/>
<dbReference type="Gene3D" id="3.30.360.10">
    <property type="entry name" value="Dihydrodipicolinate Reductase, domain 2"/>
    <property type="match status" value="1"/>
</dbReference>
<comment type="caution">
    <text evidence="9">Lacks conserved residue(s) required for the propagation of feature annotation.</text>
</comment>
<evidence type="ECO:0000259" key="11">
    <source>
        <dbReference type="Pfam" id="PF01113"/>
    </source>
</evidence>
<dbReference type="InterPro" id="IPR036291">
    <property type="entry name" value="NAD(P)-bd_dom_sf"/>
</dbReference>
<comment type="subcellular location">
    <subcellularLocation>
        <location evidence="9">Cytoplasm</location>
    </subcellularLocation>
</comment>
<dbReference type="PROSITE" id="PS01298">
    <property type="entry name" value="DAPB"/>
    <property type="match status" value="1"/>
</dbReference>
<comment type="catalytic activity">
    <reaction evidence="9">
        <text>(S)-2,3,4,5-tetrahydrodipicolinate + NAD(+) + H2O = (2S,4S)-4-hydroxy-2,3,4,5-tetrahydrodipicolinate + NADH + H(+)</text>
        <dbReference type="Rhea" id="RHEA:35323"/>
        <dbReference type="ChEBI" id="CHEBI:15377"/>
        <dbReference type="ChEBI" id="CHEBI:15378"/>
        <dbReference type="ChEBI" id="CHEBI:16845"/>
        <dbReference type="ChEBI" id="CHEBI:57540"/>
        <dbReference type="ChEBI" id="CHEBI:57945"/>
        <dbReference type="ChEBI" id="CHEBI:67139"/>
        <dbReference type="EC" id="1.17.1.8"/>
    </reaction>
</comment>
<keyword evidence="2 9" id="KW-0963">Cytoplasm</keyword>
<feature type="domain" description="Dihydrodipicolinate reductase C-terminal" evidence="12">
    <location>
        <begin position="115"/>
        <end position="250"/>
    </location>
</feature>
<comment type="function">
    <text evidence="9">Catalyzes the conversion of 4-hydroxy-tetrahydrodipicolinate (HTPA) to tetrahydrodipicolinate.</text>
</comment>
<dbReference type="GO" id="GO:0016726">
    <property type="term" value="F:oxidoreductase activity, acting on CH or CH2 groups, NAD or NADP as acceptor"/>
    <property type="evidence" value="ECO:0007669"/>
    <property type="project" value="UniProtKB-UniRule"/>
</dbReference>
<comment type="caution">
    <text evidence="13">The sequence shown here is derived from an EMBL/GenBank/DDBJ whole genome shotgun (WGS) entry which is preliminary data.</text>
</comment>
<dbReference type="PANTHER" id="PTHR20836:SF7">
    <property type="entry name" value="4-HYDROXY-TETRAHYDRODIPICOLINATE REDUCTASE"/>
    <property type="match status" value="1"/>
</dbReference>
<dbReference type="RefSeq" id="WP_281811533.1">
    <property type="nucleotide sequence ID" value="NZ_BRLB01000001.1"/>
</dbReference>
<dbReference type="InterPro" id="IPR023940">
    <property type="entry name" value="DHDPR_bac"/>
</dbReference>
<evidence type="ECO:0000313" key="14">
    <source>
        <dbReference type="Proteomes" id="UP001144256"/>
    </source>
</evidence>
<dbReference type="FunFam" id="3.30.360.10:FF:000009">
    <property type="entry name" value="4-hydroxy-tetrahydrodipicolinate reductase"/>
    <property type="match status" value="1"/>
</dbReference>
<evidence type="ECO:0000256" key="4">
    <source>
        <dbReference type="ARBA" id="ARBA00022857"/>
    </source>
</evidence>
<evidence type="ECO:0000256" key="1">
    <source>
        <dbReference type="ARBA" id="ARBA00006642"/>
    </source>
</evidence>
<dbReference type="NCBIfam" id="TIGR00036">
    <property type="entry name" value="dapB"/>
    <property type="match status" value="1"/>
</dbReference>
<accession>A0A9W5Y8A2</accession>
<reference evidence="13" key="1">
    <citation type="submission" date="2022-06" db="EMBL/GenBank/DDBJ databases">
        <title>Vallitalea longa sp. nov., an anaerobic bacterium isolated from marine sediment.</title>
        <authorList>
            <person name="Hirano S."/>
            <person name="Terahara T."/>
            <person name="Mori K."/>
            <person name="Hamada M."/>
            <person name="Matsumoto R."/>
            <person name="Kobayashi T."/>
        </authorList>
    </citation>
    <scope>NUCLEOTIDE SEQUENCE</scope>
    <source>
        <strain evidence="13">SH18-1</strain>
    </source>
</reference>
<dbReference type="SUPFAM" id="SSF51735">
    <property type="entry name" value="NAD(P)-binding Rossmann-fold domains"/>
    <property type="match status" value="1"/>
</dbReference>
<feature type="binding site" evidence="9">
    <location>
        <begin position="153"/>
        <end position="154"/>
    </location>
    <ligand>
        <name>(S)-2,3,4,5-tetrahydrodipicolinate</name>
        <dbReference type="ChEBI" id="CHEBI:16845"/>
    </ligand>
</feature>
<dbReference type="Pfam" id="PF05173">
    <property type="entry name" value="DapB_C"/>
    <property type="match status" value="1"/>
</dbReference>
<dbReference type="GO" id="GO:0051287">
    <property type="term" value="F:NAD binding"/>
    <property type="evidence" value="ECO:0007669"/>
    <property type="project" value="UniProtKB-UniRule"/>
</dbReference>
<comment type="pathway">
    <text evidence="9">Amino-acid biosynthesis; L-lysine biosynthesis via DAP pathway; (S)-tetrahydrodipicolinate from L-aspartate: step 4/4.</text>
</comment>
<feature type="binding site" evidence="9">
    <location>
        <position position="144"/>
    </location>
    <ligand>
        <name>(S)-2,3,4,5-tetrahydrodipicolinate</name>
        <dbReference type="ChEBI" id="CHEBI:16845"/>
    </ligand>
</feature>
<comment type="subunit">
    <text evidence="9">Homotetramer.</text>
</comment>
<evidence type="ECO:0000256" key="5">
    <source>
        <dbReference type="ARBA" id="ARBA00022915"/>
    </source>
</evidence>
<dbReference type="PIRSF" id="PIRSF000161">
    <property type="entry name" value="DHPR"/>
    <property type="match status" value="1"/>
</dbReference>